<accession>G2KME7</accession>
<keyword evidence="3" id="KW-1185">Reference proteome</keyword>
<name>G2KME7_MICAA</name>
<dbReference type="STRING" id="856793.MICA_2338"/>
<dbReference type="eggNOG" id="ENOG5033J2S">
    <property type="taxonomic scope" value="Bacteria"/>
</dbReference>
<proteinExistence type="predicted"/>
<evidence type="ECO:0000313" key="2">
    <source>
        <dbReference type="EMBL" id="AEP10640.1"/>
    </source>
</evidence>
<organism evidence="2 3">
    <name type="scientific">Micavibrio aeruginosavorus (strain ARL-13)</name>
    <dbReference type="NCBI Taxonomy" id="856793"/>
    <lineage>
        <taxon>Bacteria</taxon>
        <taxon>Pseudomonadati</taxon>
        <taxon>Bdellovibrionota</taxon>
        <taxon>Bdellovibrionia</taxon>
        <taxon>Bdellovibrionales</taxon>
        <taxon>Pseudobdellovibrionaceae</taxon>
        <taxon>Micavibrio</taxon>
    </lineage>
</organism>
<dbReference type="Pfam" id="PF14345">
    <property type="entry name" value="GDYXXLXY"/>
    <property type="match status" value="1"/>
</dbReference>
<protein>
    <recommendedName>
        <fullName evidence="4">GDYXXLXY family protein</fullName>
    </recommendedName>
</protein>
<reference evidence="2 3" key="1">
    <citation type="journal article" date="2011" name="BMC Genomics">
        <title>Genomic insights into an obligate epibiotic bacterial predator: Micavibrio aeruginosavorus ARL-13.</title>
        <authorList>
            <person name="Wang Z."/>
            <person name="Kadouri D."/>
            <person name="Wu M."/>
        </authorList>
    </citation>
    <scope>NUCLEOTIDE SEQUENCE [LARGE SCALE GENOMIC DNA]</scope>
    <source>
        <strain evidence="2 3">ARL-13</strain>
    </source>
</reference>
<evidence type="ECO:0000313" key="3">
    <source>
        <dbReference type="Proteomes" id="UP000009286"/>
    </source>
</evidence>
<dbReference type="EMBL" id="CP002382">
    <property type="protein sequence ID" value="AEP10640.1"/>
    <property type="molecule type" value="Genomic_DNA"/>
</dbReference>
<feature type="transmembrane region" description="Helical" evidence="1">
    <location>
        <begin position="18"/>
        <end position="36"/>
    </location>
</feature>
<dbReference type="RefSeq" id="WP_014103863.1">
    <property type="nucleotide sequence ID" value="NC_016026.1"/>
</dbReference>
<dbReference type="AlphaFoldDB" id="G2KME7"/>
<sequence length="193" mass="21312">MIGFCACCDKISEPMRKIIMLAVLVLPLLVPGLLWVKAATDQTAGPVWTVKIAGYDPRDLLHGRYIQFRYDWMEADAGVDAACADNDPNCCLCLNGNQTFMNVTRLQCDAPDADRLCQSRIPASSATGPQKYFIPEEFAADLDRLVVSEPDRFMMEIAVPGAFGAPVIRGLSLDGMPLRDYLRQHRGTDGLQE</sequence>
<dbReference type="Proteomes" id="UP000009286">
    <property type="component" value="Chromosome"/>
</dbReference>
<evidence type="ECO:0008006" key="4">
    <source>
        <dbReference type="Google" id="ProtNLM"/>
    </source>
</evidence>
<dbReference type="InterPro" id="IPR025833">
    <property type="entry name" value="GDYXXLXY"/>
</dbReference>
<keyword evidence="1" id="KW-0812">Transmembrane</keyword>
<dbReference type="OrthoDB" id="4868247at2"/>
<gene>
    <name evidence="2" type="ordered locus">MICA_2338</name>
</gene>
<keyword evidence="1" id="KW-1133">Transmembrane helix</keyword>
<evidence type="ECO:0000256" key="1">
    <source>
        <dbReference type="SAM" id="Phobius"/>
    </source>
</evidence>
<dbReference type="KEGG" id="mai:MICA_2338"/>
<keyword evidence="1" id="KW-0472">Membrane</keyword>
<dbReference type="HOGENOM" id="CLU_1634625_0_0_5"/>